<keyword evidence="11" id="KW-0378">Hydrolase</keyword>
<dbReference type="GO" id="GO:0005886">
    <property type="term" value="C:plasma membrane"/>
    <property type="evidence" value="ECO:0007669"/>
    <property type="project" value="TreeGrafter"/>
</dbReference>
<evidence type="ECO:0000256" key="2">
    <source>
        <dbReference type="ARBA" id="ARBA00010962"/>
    </source>
</evidence>
<dbReference type="OrthoDB" id="412647at2759"/>
<dbReference type="EMBL" id="KV419415">
    <property type="protein sequence ID" value="KZS91378.1"/>
    <property type="molecule type" value="Genomic_DNA"/>
</dbReference>
<evidence type="ECO:0000256" key="5">
    <source>
        <dbReference type="ARBA" id="ARBA00022989"/>
    </source>
</evidence>
<name>A0A164SDN8_9AGAM</name>
<evidence type="ECO:0000256" key="9">
    <source>
        <dbReference type="SAM" id="Phobius"/>
    </source>
</evidence>
<evidence type="ECO:0000256" key="1">
    <source>
        <dbReference type="ARBA" id="ARBA00004606"/>
    </source>
</evidence>
<evidence type="ECO:0000256" key="8">
    <source>
        <dbReference type="ARBA" id="ARBA00023316"/>
    </source>
</evidence>
<keyword evidence="4" id="KW-0735">Signal-anchor</keyword>
<evidence type="ECO:0000256" key="4">
    <source>
        <dbReference type="ARBA" id="ARBA00022968"/>
    </source>
</evidence>
<keyword evidence="3 9" id="KW-0812">Transmembrane</keyword>
<dbReference type="PROSITE" id="PS51762">
    <property type="entry name" value="GH16_2"/>
    <property type="match status" value="1"/>
</dbReference>
<dbReference type="GO" id="GO:0006078">
    <property type="term" value="P:(1-&gt;6)-beta-D-glucan biosynthetic process"/>
    <property type="evidence" value="ECO:0007669"/>
    <property type="project" value="TreeGrafter"/>
</dbReference>
<dbReference type="AlphaFoldDB" id="A0A164SDN8"/>
<comment type="subcellular location">
    <subcellularLocation>
        <location evidence="1">Membrane</location>
        <topology evidence="1">Single-pass type II membrane protein</topology>
    </subcellularLocation>
</comment>
<feature type="domain" description="GH16" evidence="10">
    <location>
        <begin position="88"/>
        <end position="459"/>
    </location>
</feature>
<dbReference type="PANTHER" id="PTHR31361">
    <property type="entry name" value="BETA-GLUCAN SYNTHESIS-ASSOCIATED PROTEIN KRE6-RELATED"/>
    <property type="match status" value="1"/>
</dbReference>
<gene>
    <name evidence="11" type="ORF">SISNIDRAFT_516663</name>
</gene>
<evidence type="ECO:0000256" key="7">
    <source>
        <dbReference type="ARBA" id="ARBA00023180"/>
    </source>
</evidence>
<dbReference type="InterPro" id="IPR000757">
    <property type="entry name" value="Beta-glucanase-like"/>
</dbReference>
<keyword evidence="8" id="KW-0961">Cell wall biogenesis/degradation</keyword>
<dbReference type="InterPro" id="IPR013320">
    <property type="entry name" value="ConA-like_dom_sf"/>
</dbReference>
<keyword evidence="7" id="KW-0325">Glycoprotein</keyword>
<keyword evidence="5 9" id="KW-1133">Transmembrane helix</keyword>
<dbReference type="GO" id="GO:0005789">
    <property type="term" value="C:endoplasmic reticulum membrane"/>
    <property type="evidence" value="ECO:0007669"/>
    <property type="project" value="TreeGrafter"/>
</dbReference>
<dbReference type="GO" id="GO:0015926">
    <property type="term" value="F:glucosidase activity"/>
    <property type="evidence" value="ECO:0007669"/>
    <property type="project" value="TreeGrafter"/>
</dbReference>
<dbReference type="Gene3D" id="2.60.120.200">
    <property type="match status" value="2"/>
</dbReference>
<dbReference type="GO" id="GO:0031505">
    <property type="term" value="P:fungal-type cell wall organization"/>
    <property type="evidence" value="ECO:0007669"/>
    <property type="project" value="TreeGrafter"/>
</dbReference>
<feature type="transmembrane region" description="Helical" evidence="9">
    <location>
        <begin position="20"/>
        <end position="45"/>
    </location>
</feature>
<evidence type="ECO:0000259" key="10">
    <source>
        <dbReference type="PROSITE" id="PS51762"/>
    </source>
</evidence>
<keyword evidence="12" id="KW-1185">Reference proteome</keyword>
<dbReference type="STRING" id="1314777.A0A164SDN8"/>
<dbReference type="SUPFAM" id="SSF49899">
    <property type="entry name" value="Concanavalin A-like lectins/glucanases"/>
    <property type="match status" value="1"/>
</dbReference>
<evidence type="ECO:0000313" key="11">
    <source>
        <dbReference type="EMBL" id="KZS91378.1"/>
    </source>
</evidence>
<proteinExistence type="inferred from homology"/>
<dbReference type="FunFam" id="2.60.120.200:FF:000140">
    <property type="entry name" value="Beta-glucan synthesis-associated protein"/>
    <property type="match status" value="1"/>
</dbReference>
<sequence length="491" mass="54141">MADEKRDRAILWGFNLRGLINITTIIILVAALFCLFALYPILAFYRRNVVALKIDGNVQINATGQFPDLPNMPALIDPDTPSTAFTRTGFDGQAYELVFSDEFNTPNRTFYPGDDPYWEAVDLWYWATGDLEWYDPGQVTTNDQGQLVITLAEVQTFNQTYRSGMLQSWNKFCFTNGYIEVSLSLPGADSDAQGYWPGAWTMGNLGRPGYGATTDGTWPYSYDSCDIGTYPNQTEHDGVSPPAANFSAASRSKYDFKLSYLSGQKLSACTCPGEDHPGPDVSVGRGAPEIDILEAQKNKLGPGGKVSQSVQMAPFNANYQPNYAGVSINDTTITQMNSYNGSAVQQAISALTDLPARVFHGTGAEFATFGFEYWTDPNNRQDGYITWQVDGGETLHVDASSMVGDDLTGISNRLISEEPMSIVLNLAISPNFQTINLDTLYFPAQFLVDYVRVYQREGQTNVGCDPPTRPTAQYIQDHLVAYSSTSRLPLL</sequence>
<dbReference type="FunFam" id="2.60.120.200:FF:000135">
    <property type="entry name" value="Related to KRE6-glucan synthase subunit"/>
    <property type="match status" value="1"/>
</dbReference>
<evidence type="ECO:0000313" key="12">
    <source>
        <dbReference type="Proteomes" id="UP000076722"/>
    </source>
</evidence>
<evidence type="ECO:0000256" key="3">
    <source>
        <dbReference type="ARBA" id="ARBA00022692"/>
    </source>
</evidence>
<comment type="similarity">
    <text evidence="2">Belongs to the SKN1/KRE6 family.</text>
</comment>
<dbReference type="PANTHER" id="PTHR31361:SF1">
    <property type="entry name" value="BETA-GLUCAN SYNTHESIS-ASSOCIATED PROTEIN KRE6-RELATED"/>
    <property type="match status" value="1"/>
</dbReference>
<dbReference type="Proteomes" id="UP000076722">
    <property type="component" value="Unassembled WGS sequence"/>
</dbReference>
<accession>A0A164SDN8</accession>
<protein>
    <submittedName>
        <fullName evidence="11">Glycoside hydrolase family 16 protein</fullName>
    </submittedName>
</protein>
<organism evidence="11 12">
    <name type="scientific">Sistotremastrum niveocremeum HHB9708</name>
    <dbReference type="NCBI Taxonomy" id="1314777"/>
    <lineage>
        <taxon>Eukaryota</taxon>
        <taxon>Fungi</taxon>
        <taxon>Dikarya</taxon>
        <taxon>Basidiomycota</taxon>
        <taxon>Agaricomycotina</taxon>
        <taxon>Agaricomycetes</taxon>
        <taxon>Sistotremastrales</taxon>
        <taxon>Sistotremastraceae</taxon>
        <taxon>Sertulicium</taxon>
        <taxon>Sertulicium niveocremeum</taxon>
    </lineage>
</organism>
<dbReference type="Pfam" id="PF03935">
    <property type="entry name" value="SKN1_KRE6_Sbg1"/>
    <property type="match status" value="1"/>
</dbReference>
<keyword evidence="6 9" id="KW-0472">Membrane</keyword>
<reference evidence="11 12" key="1">
    <citation type="journal article" date="2016" name="Mol. Biol. Evol.">
        <title>Comparative Genomics of Early-Diverging Mushroom-Forming Fungi Provides Insights into the Origins of Lignocellulose Decay Capabilities.</title>
        <authorList>
            <person name="Nagy L.G."/>
            <person name="Riley R."/>
            <person name="Tritt A."/>
            <person name="Adam C."/>
            <person name="Daum C."/>
            <person name="Floudas D."/>
            <person name="Sun H."/>
            <person name="Yadav J.S."/>
            <person name="Pangilinan J."/>
            <person name="Larsson K.H."/>
            <person name="Matsuura K."/>
            <person name="Barry K."/>
            <person name="Labutti K."/>
            <person name="Kuo R."/>
            <person name="Ohm R.A."/>
            <person name="Bhattacharya S.S."/>
            <person name="Shirouzu T."/>
            <person name="Yoshinaga Y."/>
            <person name="Martin F.M."/>
            <person name="Grigoriev I.V."/>
            <person name="Hibbett D.S."/>
        </authorList>
    </citation>
    <scope>NUCLEOTIDE SEQUENCE [LARGE SCALE GENOMIC DNA]</scope>
    <source>
        <strain evidence="11 12">HHB9708</strain>
    </source>
</reference>
<evidence type="ECO:0000256" key="6">
    <source>
        <dbReference type="ARBA" id="ARBA00023136"/>
    </source>
</evidence>
<dbReference type="InterPro" id="IPR005629">
    <property type="entry name" value="Skn1/Kre6/Sbg1"/>
</dbReference>